<evidence type="ECO:0000313" key="2">
    <source>
        <dbReference type="Proteomes" id="UP000198850"/>
    </source>
</evidence>
<gene>
    <name evidence="1" type="ORF">SAMN05443550_103226</name>
</gene>
<dbReference type="InterPro" id="IPR046233">
    <property type="entry name" value="DUF6266"/>
</dbReference>
<dbReference type="RefSeq" id="WP_090555866.1">
    <property type="nucleotide sequence ID" value="NZ_FNRA01000003.1"/>
</dbReference>
<dbReference type="AlphaFoldDB" id="A0A1H4B6J0"/>
<dbReference type="Proteomes" id="UP000198850">
    <property type="component" value="Unassembled WGS sequence"/>
</dbReference>
<sequence length="123" mass="13992">MITVWLFKYLAIIDDNKRHNQLIIAVVAPEGTAKVSWTVNSSETDLNQDTDYVIAVFYGTTINKYILDMKIAARKDVSFVASFPFVFYGHPVQGWIFLVSADGKRVSNSEYLGQLLNYSLTRF</sequence>
<dbReference type="OrthoDB" id="665435at2"/>
<name>A0A1H4B6J0_9SPHI</name>
<dbReference type="Pfam" id="PF19781">
    <property type="entry name" value="DUF6266"/>
    <property type="match status" value="1"/>
</dbReference>
<evidence type="ECO:0000313" key="1">
    <source>
        <dbReference type="EMBL" id="SEA43813.1"/>
    </source>
</evidence>
<dbReference type="STRING" id="425514.SAMN05443550_103226"/>
<reference evidence="1 2" key="1">
    <citation type="submission" date="2016-10" db="EMBL/GenBank/DDBJ databases">
        <authorList>
            <person name="de Groot N.N."/>
        </authorList>
    </citation>
    <scope>NUCLEOTIDE SEQUENCE [LARGE SCALE GENOMIC DNA]</scope>
    <source>
        <strain evidence="1 2">DSM 19033</strain>
    </source>
</reference>
<keyword evidence="2" id="KW-1185">Reference proteome</keyword>
<proteinExistence type="predicted"/>
<organism evidence="1 2">
    <name type="scientific">Pedobacter hartonius</name>
    <dbReference type="NCBI Taxonomy" id="425514"/>
    <lineage>
        <taxon>Bacteria</taxon>
        <taxon>Pseudomonadati</taxon>
        <taxon>Bacteroidota</taxon>
        <taxon>Sphingobacteriia</taxon>
        <taxon>Sphingobacteriales</taxon>
        <taxon>Sphingobacteriaceae</taxon>
        <taxon>Pedobacter</taxon>
    </lineage>
</organism>
<dbReference type="EMBL" id="FNRA01000003">
    <property type="protein sequence ID" value="SEA43813.1"/>
    <property type="molecule type" value="Genomic_DNA"/>
</dbReference>
<accession>A0A1H4B6J0</accession>
<protein>
    <submittedName>
        <fullName evidence="1">Uncharacterized protein</fullName>
    </submittedName>
</protein>